<reference evidence="3 4" key="1">
    <citation type="journal article" date="2018" name="Front. Plant Sci.">
        <title>Red Clover (Trifolium pratense) and Zigzag Clover (T. medium) - A Picture of Genomic Similarities and Differences.</title>
        <authorList>
            <person name="Dluhosova J."/>
            <person name="Istvanek J."/>
            <person name="Nedelnik J."/>
            <person name="Repkova J."/>
        </authorList>
    </citation>
    <scope>NUCLEOTIDE SEQUENCE [LARGE SCALE GENOMIC DNA]</scope>
    <source>
        <strain evidence="4">cv. 10/8</strain>
        <tissue evidence="3">Leaf</tissue>
    </source>
</reference>
<feature type="region of interest" description="Disordered" evidence="1">
    <location>
        <begin position="71"/>
        <end position="91"/>
    </location>
</feature>
<dbReference type="Proteomes" id="UP000265520">
    <property type="component" value="Unassembled WGS sequence"/>
</dbReference>
<keyword evidence="3" id="KW-0413">Isomerase</keyword>
<evidence type="ECO:0000256" key="1">
    <source>
        <dbReference type="SAM" id="MobiDB-lite"/>
    </source>
</evidence>
<keyword evidence="4" id="KW-1185">Reference proteome</keyword>
<gene>
    <name evidence="3" type="ORF">A2U01_0010841</name>
</gene>
<dbReference type="InterPro" id="IPR041232">
    <property type="entry name" value="NPL"/>
</dbReference>
<proteinExistence type="predicted"/>
<dbReference type="EMBL" id="LXQA010017240">
    <property type="protein sequence ID" value="MCH89937.1"/>
    <property type="molecule type" value="Genomic_DNA"/>
</dbReference>
<sequence length="91" mass="9991">ATLGSPSAAESSGPLAERCILRCSSFQKEVFLFSFLPGKVESTLLNLHFDHEDSVKFSVTGPRGIHLYGTFVDDHDSEDGDDSQEKINPDF</sequence>
<organism evidence="3 4">
    <name type="scientific">Trifolium medium</name>
    <dbReference type="NCBI Taxonomy" id="97028"/>
    <lineage>
        <taxon>Eukaryota</taxon>
        <taxon>Viridiplantae</taxon>
        <taxon>Streptophyta</taxon>
        <taxon>Embryophyta</taxon>
        <taxon>Tracheophyta</taxon>
        <taxon>Spermatophyta</taxon>
        <taxon>Magnoliopsida</taxon>
        <taxon>eudicotyledons</taxon>
        <taxon>Gunneridae</taxon>
        <taxon>Pentapetalae</taxon>
        <taxon>rosids</taxon>
        <taxon>fabids</taxon>
        <taxon>Fabales</taxon>
        <taxon>Fabaceae</taxon>
        <taxon>Papilionoideae</taxon>
        <taxon>50 kb inversion clade</taxon>
        <taxon>NPAAA clade</taxon>
        <taxon>Hologalegina</taxon>
        <taxon>IRL clade</taxon>
        <taxon>Trifolieae</taxon>
        <taxon>Trifolium</taxon>
    </lineage>
</organism>
<feature type="non-terminal residue" evidence="3">
    <location>
        <position position="1"/>
    </location>
</feature>
<dbReference type="GO" id="GO:0016853">
    <property type="term" value="F:isomerase activity"/>
    <property type="evidence" value="ECO:0007669"/>
    <property type="project" value="UniProtKB-KW"/>
</dbReference>
<feature type="domain" description="Nucleoplasmin-like" evidence="2">
    <location>
        <begin position="17"/>
        <end position="72"/>
    </location>
</feature>
<protein>
    <submittedName>
        <fullName evidence="3">Peptidyl-prolyl cis-trans isomerase FKBP53-like</fullName>
    </submittedName>
</protein>
<dbReference type="Pfam" id="PF17800">
    <property type="entry name" value="NPL"/>
    <property type="match status" value="1"/>
</dbReference>
<evidence type="ECO:0000259" key="2">
    <source>
        <dbReference type="Pfam" id="PF17800"/>
    </source>
</evidence>
<dbReference type="Gene3D" id="2.60.120.340">
    <property type="entry name" value="Nucleoplasmin core domain"/>
    <property type="match status" value="1"/>
</dbReference>
<accession>A0A392MR07</accession>
<name>A0A392MR07_9FABA</name>
<evidence type="ECO:0000313" key="4">
    <source>
        <dbReference type="Proteomes" id="UP000265520"/>
    </source>
</evidence>
<comment type="caution">
    <text evidence="3">The sequence shown here is derived from an EMBL/GenBank/DDBJ whole genome shotgun (WGS) entry which is preliminary data.</text>
</comment>
<evidence type="ECO:0000313" key="3">
    <source>
        <dbReference type="EMBL" id="MCH89937.1"/>
    </source>
</evidence>
<dbReference type="AlphaFoldDB" id="A0A392MR07"/>